<dbReference type="Proteomes" id="UP001595997">
    <property type="component" value="Unassembled WGS sequence"/>
</dbReference>
<reference evidence="3" key="1">
    <citation type="journal article" date="2019" name="Int. J. Syst. Evol. Microbiol.">
        <title>The Global Catalogue of Microorganisms (GCM) 10K type strain sequencing project: providing services to taxonomists for standard genome sequencing and annotation.</title>
        <authorList>
            <consortium name="The Broad Institute Genomics Platform"/>
            <consortium name="The Broad Institute Genome Sequencing Center for Infectious Disease"/>
            <person name="Wu L."/>
            <person name="Ma J."/>
        </authorList>
    </citation>
    <scope>NUCLEOTIDE SEQUENCE [LARGE SCALE GENOMIC DNA]</scope>
    <source>
        <strain evidence="3">CGMCC 4.7357</strain>
    </source>
</reference>
<gene>
    <name evidence="2" type="ORF">ACFPA8_18760</name>
</gene>
<feature type="transmembrane region" description="Helical" evidence="1">
    <location>
        <begin position="41"/>
        <end position="58"/>
    </location>
</feature>
<evidence type="ECO:0000256" key="1">
    <source>
        <dbReference type="SAM" id="Phobius"/>
    </source>
</evidence>
<comment type="caution">
    <text evidence="2">The sequence shown here is derived from an EMBL/GenBank/DDBJ whole genome shotgun (WGS) entry which is preliminary data.</text>
</comment>
<keyword evidence="1" id="KW-0812">Transmembrane</keyword>
<dbReference type="RefSeq" id="WP_386449959.1">
    <property type="nucleotide sequence ID" value="NZ_JBHSFH010000010.1"/>
</dbReference>
<protein>
    <recommendedName>
        <fullName evidence="4">Prepilin-type N-terminal cleavage/methylation domain-containing protein</fullName>
    </recommendedName>
</protein>
<evidence type="ECO:0008006" key="4">
    <source>
        <dbReference type="Google" id="ProtNLM"/>
    </source>
</evidence>
<evidence type="ECO:0000313" key="3">
    <source>
        <dbReference type="Proteomes" id="UP001595997"/>
    </source>
</evidence>
<accession>A0ABV9AB21</accession>
<keyword evidence="3" id="KW-1185">Reference proteome</keyword>
<organism evidence="2 3">
    <name type="scientific">Streptomyces ovatisporus</name>
    <dbReference type="NCBI Taxonomy" id="1128682"/>
    <lineage>
        <taxon>Bacteria</taxon>
        <taxon>Bacillati</taxon>
        <taxon>Actinomycetota</taxon>
        <taxon>Actinomycetes</taxon>
        <taxon>Kitasatosporales</taxon>
        <taxon>Streptomycetaceae</taxon>
        <taxon>Streptomyces</taxon>
    </lineage>
</organism>
<evidence type="ECO:0000313" key="2">
    <source>
        <dbReference type="EMBL" id="MFC4496170.1"/>
    </source>
</evidence>
<dbReference type="EMBL" id="JBHSFH010000010">
    <property type="protein sequence ID" value="MFC4496170.1"/>
    <property type="molecule type" value="Genomic_DNA"/>
</dbReference>
<keyword evidence="1" id="KW-0472">Membrane</keyword>
<sequence>MTKYFRFPASCATPRRRKFTAAEVVLVVVLIIAVIETDDAGAAALSGAGLLVELFYLVRRITQQGCATPAAEPLG</sequence>
<keyword evidence="1" id="KW-1133">Transmembrane helix</keyword>
<proteinExistence type="predicted"/>
<feature type="transmembrane region" description="Helical" evidence="1">
    <location>
        <begin position="20"/>
        <end position="35"/>
    </location>
</feature>
<name>A0ABV9AB21_9ACTN</name>